<comment type="caution">
    <text evidence="2">The sequence shown here is derived from an EMBL/GenBank/DDBJ whole genome shotgun (WGS) entry which is preliminary data.</text>
</comment>
<reference evidence="2 3" key="1">
    <citation type="journal article" date="2019" name="Sci. Rep.">
        <title>A high-quality genome of Eragrostis curvula grass provides insights into Poaceae evolution and supports new strategies to enhance forage quality.</title>
        <authorList>
            <person name="Carballo J."/>
            <person name="Santos B.A.C.M."/>
            <person name="Zappacosta D."/>
            <person name="Garbus I."/>
            <person name="Selva J.P."/>
            <person name="Gallo C.A."/>
            <person name="Diaz A."/>
            <person name="Albertini E."/>
            <person name="Caccamo M."/>
            <person name="Echenique V."/>
        </authorList>
    </citation>
    <scope>NUCLEOTIDE SEQUENCE [LARGE SCALE GENOMIC DNA]</scope>
    <source>
        <strain evidence="3">cv. Victoria</strain>
        <tissue evidence="2">Leaf</tissue>
    </source>
</reference>
<protein>
    <submittedName>
        <fullName evidence="2">Uncharacterized protein</fullName>
    </submittedName>
</protein>
<feature type="compositionally biased region" description="Polar residues" evidence="1">
    <location>
        <begin position="111"/>
        <end position="129"/>
    </location>
</feature>
<dbReference type="Proteomes" id="UP000324897">
    <property type="component" value="Unassembled WGS sequence"/>
</dbReference>
<dbReference type="EMBL" id="RWGY01000926">
    <property type="protein sequence ID" value="TVT97874.1"/>
    <property type="molecule type" value="Genomic_DNA"/>
</dbReference>
<evidence type="ECO:0000313" key="2">
    <source>
        <dbReference type="EMBL" id="TVT97874.1"/>
    </source>
</evidence>
<dbReference type="Gramene" id="TVT97874">
    <property type="protein sequence ID" value="TVT97874"/>
    <property type="gene ID" value="EJB05_56853"/>
</dbReference>
<name>A0A5J9SF12_9POAL</name>
<keyword evidence="3" id="KW-1185">Reference proteome</keyword>
<organism evidence="2 3">
    <name type="scientific">Eragrostis curvula</name>
    <name type="common">weeping love grass</name>
    <dbReference type="NCBI Taxonomy" id="38414"/>
    <lineage>
        <taxon>Eukaryota</taxon>
        <taxon>Viridiplantae</taxon>
        <taxon>Streptophyta</taxon>
        <taxon>Embryophyta</taxon>
        <taxon>Tracheophyta</taxon>
        <taxon>Spermatophyta</taxon>
        <taxon>Magnoliopsida</taxon>
        <taxon>Liliopsida</taxon>
        <taxon>Poales</taxon>
        <taxon>Poaceae</taxon>
        <taxon>PACMAD clade</taxon>
        <taxon>Chloridoideae</taxon>
        <taxon>Eragrostideae</taxon>
        <taxon>Eragrostidinae</taxon>
        <taxon>Eragrostis</taxon>
    </lineage>
</organism>
<feature type="non-terminal residue" evidence="2">
    <location>
        <position position="211"/>
    </location>
</feature>
<gene>
    <name evidence="2" type="ORF">EJB05_56853</name>
</gene>
<sequence>DFVKTFLIEFISTNNKRSGKGKKKNIEEEQLVPIQVTGDLAGGELLPPPTPRAAVLPLLRLSHQRGLLPSSAAHCSRAPPAVRRCHQQQVRPESSLAAAYPLQDSSRRSARTTNRVQNEQQDQSNSSGEGSLVQHPCPVLLDFFWIRPRHLRIHGISYLNLKSTAISGIVLHEFNQMLHIHYSMMKVEFCGHYIVQDQEIKILLTRILCKF</sequence>
<evidence type="ECO:0000313" key="3">
    <source>
        <dbReference type="Proteomes" id="UP000324897"/>
    </source>
</evidence>
<accession>A0A5J9SF12</accession>
<feature type="region of interest" description="Disordered" evidence="1">
    <location>
        <begin position="92"/>
        <end position="131"/>
    </location>
</feature>
<proteinExistence type="predicted"/>
<evidence type="ECO:0000256" key="1">
    <source>
        <dbReference type="SAM" id="MobiDB-lite"/>
    </source>
</evidence>
<dbReference type="AlphaFoldDB" id="A0A5J9SF12"/>
<feature type="non-terminal residue" evidence="2">
    <location>
        <position position="1"/>
    </location>
</feature>